<name>A0AAU9JMW1_9CILI</name>
<evidence type="ECO:0000256" key="1">
    <source>
        <dbReference type="SAM" id="MobiDB-lite"/>
    </source>
</evidence>
<sequence length="71" mass="8109">MNTPIYHTPLSRKSLLRLRVPLSPLPLDISPIISKKPKDFEKENVYLSTPPTASSFESPFSDMDSPYFTLR</sequence>
<accession>A0AAU9JMW1</accession>
<proteinExistence type="predicted"/>
<reference evidence="2" key="1">
    <citation type="submission" date="2021-09" db="EMBL/GenBank/DDBJ databases">
        <authorList>
            <consortium name="AG Swart"/>
            <person name="Singh M."/>
            <person name="Singh A."/>
            <person name="Seah K."/>
            <person name="Emmerich C."/>
        </authorList>
    </citation>
    <scope>NUCLEOTIDE SEQUENCE</scope>
    <source>
        <strain evidence="2">ATCC30299</strain>
    </source>
</reference>
<evidence type="ECO:0000313" key="3">
    <source>
        <dbReference type="Proteomes" id="UP001162131"/>
    </source>
</evidence>
<dbReference type="EMBL" id="CAJZBQ010000030">
    <property type="protein sequence ID" value="CAG9322198.1"/>
    <property type="molecule type" value="Genomic_DNA"/>
</dbReference>
<comment type="caution">
    <text evidence="2">The sequence shown here is derived from an EMBL/GenBank/DDBJ whole genome shotgun (WGS) entry which is preliminary data.</text>
</comment>
<dbReference type="Proteomes" id="UP001162131">
    <property type="component" value="Unassembled WGS sequence"/>
</dbReference>
<dbReference type="AlphaFoldDB" id="A0AAU9JMW1"/>
<evidence type="ECO:0000313" key="2">
    <source>
        <dbReference type="EMBL" id="CAG9322198.1"/>
    </source>
</evidence>
<organism evidence="2 3">
    <name type="scientific">Blepharisma stoltei</name>
    <dbReference type="NCBI Taxonomy" id="1481888"/>
    <lineage>
        <taxon>Eukaryota</taxon>
        <taxon>Sar</taxon>
        <taxon>Alveolata</taxon>
        <taxon>Ciliophora</taxon>
        <taxon>Postciliodesmatophora</taxon>
        <taxon>Heterotrichea</taxon>
        <taxon>Heterotrichida</taxon>
        <taxon>Blepharismidae</taxon>
        <taxon>Blepharisma</taxon>
    </lineage>
</organism>
<keyword evidence="3" id="KW-1185">Reference proteome</keyword>
<protein>
    <submittedName>
        <fullName evidence="2">Uncharacterized protein</fullName>
    </submittedName>
</protein>
<gene>
    <name evidence="2" type="ORF">BSTOLATCC_MIC30575</name>
</gene>
<feature type="region of interest" description="Disordered" evidence="1">
    <location>
        <begin position="52"/>
        <end position="71"/>
    </location>
</feature>